<protein>
    <submittedName>
        <fullName evidence="2">ABC-2 type transport system permease protein</fullName>
    </submittedName>
</protein>
<keyword evidence="1" id="KW-0472">Membrane</keyword>
<evidence type="ECO:0000256" key="1">
    <source>
        <dbReference type="SAM" id="Phobius"/>
    </source>
</evidence>
<proteinExistence type="predicted"/>
<name>A0A1M5V6B0_9CLOT</name>
<feature type="transmembrane region" description="Helical" evidence="1">
    <location>
        <begin position="140"/>
        <end position="166"/>
    </location>
</feature>
<feature type="transmembrane region" description="Helical" evidence="1">
    <location>
        <begin position="21"/>
        <end position="40"/>
    </location>
</feature>
<reference evidence="2 3" key="1">
    <citation type="submission" date="2016-11" db="EMBL/GenBank/DDBJ databases">
        <authorList>
            <person name="Jaros S."/>
            <person name="Januszkiewicz K."/>
            <person name="Wedrychowicz H."/>
        </authorList>
    </citation>
    <scope>NUCLEOTIDE SEQUENCE [LARGE SCALE GENOMIC DNA]</scope>
    <source>
        <strain evidence="2 3">DSM 3089</strain>
    </source>
</reference>
<dbReference type="AlphaFoldDB" id="A0A1M5V6B0"/>
<sequence>MLRLMKAELYKLFKGRAFKTLCVVAVVLGILLVGITSIITEDFLMDSLGDVPQAQKEQMITELKSMGSSDSVVVAGQLGYNTNGVKDMFKVTGQEVFHVAFGSGVAEVLIAILVASMMAKEYTQGTIKNTLAYGKRRDHFYIAKLIAISIGVAIILAIMTIIPTIIITIKNGWGGSFEISQLLNIIGVYLGATVVYSAIAAVIMLLATILKSNGATIGISMGIFVFVPTILGFLYGKLDWFDAIYEKTLFYSSALATSILSTSKDVITATIIGAVTLVIATICAIAIFKKQDIK</sequence>
<feature type="transmembrane region" description="Helical" evidence="1">
    <location>
        <begin position="217"/>
        <end position="236"/>
    </location>
</feature>
<evidence type="ECO:0000313" key="3">
    <source>
        <dbReference type="Proteomes" id="UP000184526"/>
    </source>
</evidence>
<dbReference type="RefSeq" id="WP_072830914.1">
    <property type="nucleotide sequence ID" value="NZ_FQXP01000004.1"/>
</dbReference>
<gene>
    <name evidence="2" type="ORF">SAMN02745196_01128</name>
</gene>
<dbReference type="Pfam" id="PF12730">
    <property type="entry name" value="ABC2_membrane_4"/>
    <property type="match status" value="1"/>
</dbReference>
<keyword evidence="1" id="KW-1133">Transmembrane helix</keyword>
<dbReference type="Proteomes" id="UP000184526">
    <property type="component" value="Unassembled WGS sequence"/>
</dbReference>
<organism evidence="2 3">
    <name type="scientific">Clostridium collagenovorans DSM 3089</name>
    <dbReference type="NCBI Taxonomy" id="1121306"/>
    <lineage>
        <taxon>Bacteria</taxon>
        <taxon>Bacillati</taxon>
        <taxon>Bacillota</taxon>
        <taxon>Clostridia</taxon>
        <taxon>Eubacteriales</taxon>
        <taxon>Clostridiaceae</taxon>
        <taxon>Clostridium</taxon>
    </lineage>
</organism>
<dbReference type="GO" id="GO:0005886">
    <property type="term" value="C:plasma membrane"/>
    <property type="evidence" value="ECO:0007669"/>
    <property type="project" value="UniProtKB-SubCell"/>
</dbReference>
<dbReference type="OrthoDB" id="1701857at2"/>
<feature type="transmembrane region" description="Helical" evidence="1">
    <location>
        <begin position="186"/>
        <end position="210"/>
    </location>
</feature>
<dbReference type="PANTHER" id="PTHR37305">
    <property type="entry name" value="INTEGRAL MEMBRANE PROTEIN-RELATED"/>
    <property type="match status" value="1"/>
</dbReference>
<dbReference type="PANTHER" id="PTHR37305:SF1">
    <property type="entry name" value="MEMBRANE PROTEIN"/>
    <property type="match status" value="1"/>
</dbReference>
<dbReference type="GO" id="GO:0140359">
    <property type="term" value="F:ABC-type transporter activity"/>
    <property type="evidence" value="ECO:0007669"/>
    <property type="project" value="InterPro"/>
</dbReference>
<dbReference type="EMBL" id="FQXP01000004">
    <property type="protein sequence ID" value="SHH70688.1"/>
    <property type="molecule type" value="Genomic_DNA"/>
</dbReference>
<feature type="transmembrane region" description="Helical" evidence="1">
    <location>
        <begin position="96"/>
        <end position="119"/>
    </location>
</feature>
<keyword evidence="1" id="KW-0812">Transmembrane</keyword>
<dbReference type="STRING" id="1121306.SAMN02745196_01128"/>
<keyword evidence="3" id="KW-1185">Reference proteome</keyword>
<feature type="transmembrane region" description="Helical" evidence="1">
    <location>
        <begin position="266"/>
        <end position="288"/>
    </location>
</feature>
<accession>A0A1M5V6B0</accession>
<evidence type="ECO:0000313" key="2">
    <source>
        <dbReference type="EMBL" id="SHH70688.1"/>
    </source>
</evidence>